<reference evidence="1" key="2">
    <citation type="journal article" date="2024" name="Plant">
        <title>Genomic evolution and insights into agronomic trait innovations of Sesamum species.</title>
        <authorList>
            <person name="Miao H."/>
            <person name="Wang L."/>
            <person name="Qu L."/>
            <person name="Liu H."/>
            <person name="Sun Y."/>
            <person name="Le M."/>
            <person name="Wang Q."/>
            <person name="Wei S."/>
            <person name="Zheng Y."/>
            <person name="Lin W."/>
            <person name="Duan Y."/>
            <person name="Cao H."/>
            <person name="Xiong S."/>
            <person name="Wang X."/>
            <person name="Wei L."/>
            <person name="Li C."/>
            <person name="Ma Q."/>
            <person name="Ju M."/>
            <person name="Zhao R."/>
            <person name="Li G."/>
            <person name="Mu C."/>
            <person name="Tian Q."/>
            <person name="Mei H."/>
            <person name="Zhang T."/>
            <person name="Gao T."/>
            <person name="Zhang H."/>
        </authorList>
    </citation>
    <scope>NUCLEOTIDE SEQUENCE</scope>
    <source>
        <strain evidence="1">G02</strain>
    </source>
</reference>
<sequence>MHQDLLAHIPESSQSTELFLTLSTAKSFDSSEITAMDAPNVCRCSYPTKEAKYLQIPFPLKWTPVFLDFLSRFLLKAAKYLLPLIFLKAAKHLQRVTKAAKKEKAVGWVFDDGITGKMMGRR</sequence>
<name>A0AAW2JIY2_SESRA</name>
<dbReference type="EMBL" id="JACGWJ010000213">
    <property type="protein sequence ID" value="KAL0294192.1"/>
    <property type="molecule type" value="Genomic_DNA"/>
</dbReference>
<accession>A0AAW2JIY2</accession>
<gene>
    <name evidence="1" type="ORF">Sradi_6899800</name>
</gene>
<proteinExistence type="predicted"/>
<comment type="caution">
    <text evidence="1">The sequence shown here is derived from an EMBL/GenBank/DDBJ whole genome shotgun (WGS) entry which is preliminary data.</text>
</comment>
<evidence type="ECO:0000313" key="1">
    <source>
        <dbReference type="EMBL" id="KAL0294192.1"/>
    </source>
</evidence>
<organism evidence="1">
    <name type="scientific">Sesamum radiatum</name>
    <name type="common">Black benniseed</name>
    <dbReference type="NCBI Taxonomy" id="300843"/>
    <lineage>
        <taxon>Eukaryota</taxon>
        <taxon>Viridiplantae</taxon>
        <taxon>Streptophyta</taxon>
        <taxon>Embryophyta</taxon>
        <taxon>Tracheophyta</taxon>
        <taxon>Spermatophyta</taxon>
        <taxon>Magnoliopsida</taxon>
        <taxon>eudicotyledons</taxon>
        <taxon>Gunneridae</taxon>
        <taxon>Pentapetalae</taxon>
        <taxon>asterids</taxon>
        <taxon>lamiids</taxon>
        <taxon>Lamiales</taxon>
        <taxon>Pedaliaceae</taxon>
        <taxon>Sesamum</taxon>
    </lineage>
</organism>
<dbReference type="AlphaFoldDB" id="A0AAW2JIY2"/>
<protein>
    <submittedName>
        <fullName evidence="1">Uncharacterized protein</fullName>
    </submittedName>
</protein>
<reference evidence="1" key="1">
    <citation type="submission" date="2020-06" db="EMBL/GenBank/DDBJ databases">
        <authorList>
            <person name="Li T."/>
            <person name="Hu X."/>
            <person name="Zhang T."/>
            <person name="Song X."/>
            <person name="Zhang H."/>
            <person name="Dai N."/>
            <person name="Sheng W."/>
            <person name="Hou X."/>
            <person name="Wei L."/>
        </authorList>
    </citation>
    <scope>NUCLEOTIDE SEQUENCE</scope>
    <source>
        <strain evidence="1">G02</strain>
        <tissue evidence="1">Leaf</tissue>
    </source>
</reference>